<dbReference type="InterPro" id="IPR003542">
    <property type="entry name" value="Enbac_synth_compD-like"/>
</dbReference>
<organism evidence="6 7">
    <name type="scientific">Segniliparus rotundus (strain ATCC BAA-972 / CDC 1076 / CIP 108378 / DSM 44985 / JCM 13578)</name>
    <dbReference type="NCBI Taxonomy" id="640132"/>
    <lineage>
        <taxon>Bacteria</taxon>
        <taxon>Bacillati</taxon>
        <taxon>Actinomycetota</taxon>
        <taxon>Actinomycetes</taxon>
        <taxon>Mycobacteriales</taxon>
        <taxon>Segniliparaceae</taxon>
        <taxon>Segniliparus</taxon>
    </lineage>
</organism>
<dbReference type="GO" id="GO:0005886">
    <property type="term" value="C:plasma membrane"/>
    <property type="evidence" value="ECO:0007669"/>
    <property type="project" value="TreeGrafter"/>
</dbReference>
<dbReference type="AlphaFoldDB" id="D6Z7T0"/>
<dbReference type="PANTHER" id="PTHR38096">
    <property type="entry name" value="ENTEROBACTIN SYNTHASE COMPONENT D"/>
    <property type="match status" value="1"/>
</dbReference>
<evidence type="ECO:0000256" key="3">
    <source>
        <dbReference type="PIRSR" id="PIRSR603542-2"/>
    </source>
</evidence>
<dbReference type="Proteomes" id="UP000002247">
    <property type="component" value="Chromosome"/>
</dbReference>
<feature type="binding site" evidence="2">
    <location>
        <position position="107"/>
    </location>
    <ligand>
        <name>CoA</name>
        <dbReference type="ChEBI" id="CHEBI:57287"/>
    </ligand>
</feature>
<dbReference type="InterPro" id="IPR041354">
    <property type="entry name" value="4PPT_N"/>
</dbReference>
<gene>
    <name evidence="6" type="ordered locus">Srot_1547</name>
</gene>
<keyword evidence="7" id="KW-1185">Reference proteome</keyword>
<dbReference type="eggNOG" id="COG2977">
    <property type="taxonomic scope" value="Bacteria"/>
</dbReference>
<dbReference type="HOGENOM" id="CLU_075076_0_0_11"/>
<feature type="binding site" evidence="2">
    <location>
        <position position="49"/>
    </location>
    <ligand>
        <name>CoA</name>
        <dbReference type="ChEBI" id="CHEBI:57287"/>
    </ligand>
</feature>
<evidence type="ECO:0000256" key="1">
    <source>
        <dbReference type="ARBA" id="ARBA00022679"/>
    </source>
</evidence>
<keyword evidence="3" id="KW-0479">Metal-binding</keyword>
<evidence type="ECO:0000256" key="2">
    <source>
        <dbReference type="PIRSR" id="PIRSR603542-1"/>
    </source>
</evidence>
<keyword evidence="3" id="KW-0460">Magnesium</keyword>
<accession>D6Z7T0</accession>
<feature type="binding site" evidence="2">
    <location>
        <position position="150"/>
    </location>
    <ligand>
        <name>CoA</name>
        <dbReference type="ChEBI" id="CHEBI:57287"/>
    </ligand>
</feature>
<dbReference type="Pfam" id="PF01648">
    <property type="entry name" value="ACPS"/>
    <property type="match status" value="1"/>
</dbReference>
<dbReference type="InterPro" id="IPR037143">
    <property type="entry name" value="4-PPantetheinyl_Trfase_dom_sf"/>
</dbReference>
<dbReference type="KEGG" id="srt:Srot_1547"/>
<dbReference type="SUPFAM" id="SSF56214">
    <property type="entry name" value="4'-phosphopantetheinyl transferase"/>
    <property type="match status" value="1"/>
</dbReference>
<evidence type="ECO:0000259" key="4">
    <source>
        <dbReference type="Pfam" id="PF01648"/>
    </source>
</evidence>
<protein>
    <submittedName>
        <fullName evidence="6">4'-phosphopantetheinyl transferase</fullName>
    </submittedName>
</protein>
<feature type="domain" description="4'-phosphopantetheinyl transferase N-terminal" evidence="5">
    <location>
        <begin position="30"/>
        <end position="96"/>
    </location>
</feature>
<dbReference type="GO" id="GO:0008897">
    <property type="term" value="F:holo-[acyl-carrier-protein] synthase activity"/>
    <property type="evidence" value="ECO:0007669"/>
    <property type="project" value="InterPro"/>
</dbReference>
<feature type="binding site" evidence="3">
    <location>
        <position position="107"/>
    </location>
    <ligand>
        <name>Mg(2+)</name>
        <dbReference type="ChEBI" id="CHEBI:18420"/>
    </ligand>
</feature>
<proteinExistence type="predicted"/>
<dbReference type="GO" id="GO:0009366">
    <property type="term" value="C:enterobactin synthetase complex"/>
    <property type="evidence" value="ECO:0007669"/>
    <property type="project" value="InterPro"/>
</dbReference>
<feature type="binding site" evidence="2">
    <location>
        <position position="41"/>
    </location>
    <ligand>
        <name>CoA</name>
        <dbReference type="ChEBI" id="CHEBI:57287"/>
    </ligand>
</feature>
<feature type="binding site" evidence="2">
    <location>
        <position position="164"/>
    </location>
    <ligand>
        <name>CoA</name>
        <dbReference type="ChEBI" id="CHEBI:57287"/>
    </ligand>
</feature>
<evidence type="ECO:0000313" key="7">
    <source>
        <dbReference type="Proteomes" id="UP000002247"/>
    </source>
</evidence>
<feature type="binding site" evidence="3">
    <location>
        <position position="109"/>
    </location>
    <ligand>
        <name>Mg(2+)</name>
        <dbReference type="ChEBI" id="CHEBI:18420"/>
    </ligand>
</feature>
<feature type="binding site" evidence="2">
    <location>
        <begin position="85"/>
        <end position="86"/>
    </location>
    <ligand>
        <name>CoA</name>
        <dbReference type="ChEBI" id="CHEBI:57287"/>
    </ligand>
</feature>
<dbReference type="PANTHER" id="PTHR38096:SF1">
    <property type="entry name" value="ENTEROBACTIN SYNTHASE COMPONENT D"/>
    <property type="match status" value="1"/>
</dbReference>
<evidence type="ECO:0000259" key="5">
    <source>
        <dbReference type="Pfam" id="PF17837"/>
    </source>
</evidence>
<dbReference type="RefSeq" id="WP_013138463.1">
    <property type="nucleotide sequence ID" value="NC_014168.1"/>
</dbReference>
<dbReference type="GO" id="GO:0000287">
    <property type="term" value="F:magnesium ion binding"/>
    <property type="evidence" value="ECO:0007669"/>
    <property type="project" value="InterPro"/>
</dbReference>
<feature type="domain" description="4'-phosphopantetheinyl transferase" evidence="4">
    <location>
        <begin position="103"/>
        <end position="176"/>
    </location>
</feature>
<comment type="cofactor">
    <cofactor evidence="3">
        <name>Mg(2+)</name>
        <dbReference type="ChEBI" id="CHEBI:18420"/>
    </cofactor>
</comment>
<feature type="binding site" evidence="3">
    <location>
        <position position="108"/>
    </location>
    <ligand>
        <name>Mg(2+)</name>
        <dbReference type="ChEBI" id="CHEBI:18420"/>
    </ligand>
</feature>
<dbReference type="OrthoDB" id="8210607at2"/>
<dbReference type="InterPro" id="IPR008278">
    <property type="entry name" value="4-PPantetheinyl_Trfase_dom"/>
</dbReference>
<reference evidence="6 7" key="1">
    <citation type="journal article" date="2010" name="Stand. Genomic Sci.">
        <title>Complete genome sequence of Segniliparus rotundus type strain (CDC 1076).</title>
        <authorList>
            <person name="Sikorski J."/>
            <person name="Lapidus A."/>
            <person name="Copeland A."/>
            <person name="Misra M."/>
            <person name="Glavina Del Rio T."/>
            <person name="Nolan M."/>
            <person name="Lucas S."/>
            <person name="Chen F."/>
            <person name="Tice H."/>
            <person name="Cheng J.F."/>
            <person name="Jando M."/>
            <person name="Schneider S."/>
            <person name="Bruce D."/>
            <person name="Goodwin L."/>
            <person name="Pitluck S."/>
            <person name="Liolios K."/>
            <person name="Mikhailova N."/>
            <person name="Pati A."/>
            <person name="Ivanova N."/>
            <person name="Mavromatis K."/>
            <person name="Chen A."/>
            <person name="Palaniappan K."/>
            <person name="Chertkov O."/>
            <person name="Land M."/>
            <person name="Hauser L."/>
            <person name="Chang Y.J."/>
            <person name="Jeffries C.D."/>
            <person name="Brettin T."/>
            <person name="Detter J.C."/>
            <person name="Han C."/>
            <person name="Rohde M."/>
            <person name="Goker M."/>
            <person name="Bristow J."/>
            <person name="Eisen J.A."/>
            <person name="Markowitz V."/>
            <person name="Hugenholtz P."/>
            <person name="Kyrpides N.C."/>
            <person name="Klenk H.P."/>
        </authorList>
    </citation>
    <scope>NUCLEOTIDE SEQUENCE [LARGE SCALE GENOMIC DNA]</scope>
    <source>
        <strain evidence="7">ATCC BAA-972 / CDC 1076 / CIP 108378 / DSM 44985 / JCM 13578</strain>
    </source>
</reference>
<dbReference type="EMBL" id="CP001958">
    <property type="protein sequence ID" value="ADG98010.1"/>
    <property type="molecule type" value="Genomic_DNA"/>
</dbReference>
<keyword evidence="1 6" id="KW-0808">Transferase</keyword>
<sequence length="225" mass="24431">MGLLSKVLAPHVASVETREDAPDLTPYPGEEPLIAQAAPKRRAEFVTARRCAREALAKLNVPEQPILRGPKREPLWPKGIVGALTHTTGFRGAAVAHSLVMRSIGVDAEPHLPLPEGVLGQVALAEEQAWLDAQSDSGLHWDRLLFCAKEATYKAWFPLTERWLGFEDARISFAEAPARGQGRGGTFHAQLLVPGQTLKGPPLASFDGKWVVEDGFIVTGIAHAW</sequence>
<name>D6Z7T0_SEGRD</name>
<dbReference type="GO" id="GO:0009239">
    <property type="term" value="P:enterobactin biosynthetic process"/>
    <property type="evidence" value="ECO:0007669"/>
    <property type="project" value="InterPro"/>
</dbReference>
<feature type="binding site" evidence="2">
    <location>
        <position position="154"/>
    </location>
    <ligand>
        <name>CoA</name>
        <dbReference type="ChEBI" id="CHEBI:57287"/>
    </ligand>
</feature>
<evidence type="ECO:0000313" key="6">
    <source>
        <dbReference type="EMBL" id="ADG98010.1"/>
    </source>
</evidence>
<dbReference type="Pfam" id="PF17837">
    <property type="entry name" value="4PPT_N"/>
    <property type="match status" value="1"/>
</dbReference>
<dbReference type="STRING" id="640132.Srot_1547"/>
<dbReference type="PRINTS" id="PR01399">
    <property type="entry name" value="ENTSNTHTASED"/>
</dbReference>